<comment type="caution">
    <text evidence="1">The sequence shown here is derived from an EMBL/GenBank/DDBJ whole genome shotgun (WGS) entry which is preliminary data.</text>
</comment>
<proteinExistence type="predicted"/>
<organism evidence="1 2">
    <name type="scientific">Symbiodinium microadriaticum</name>
    <name type="common">Dinoflagellate</name>
    <name type="synonym">Zooxanthella microadriatica</name>
    <dbReference type="NCBI Taxonomy" id="2951"/>
    <lineage>
        <taxon>Eukaryota</taxon>
        <taxon>Sar</taxon>
        <taxon>Alveolata</taxon>
        <taxon>Dinophyceae</taxon>
        <taxon>Suessiales</taxon>
        <taxon>Symbiodiniaceae</taxon>
        <taxon>Symbiodinium</taxon>
    </lineage>
</organism>
<sequence length="110" mass="12440">MLRAWRQLLLPCNDEVMSSCTSWTLARLKLEVSAGTTTKELIVRAMKLRAVLSEAEVNESIHGSKGPQRSTWLSSMRLDAAAYAKIHQELMQPAEKTFLSTCMAPSWRMR</sequence>
<dbReference type="AlphaFoldDB" id="A0A1Q9EER7"/>
<keyword evidence="2" id="KW-1185">Reference proteome</keyword>
<dbReference type="Proteomes" id="UP000186817">
    <property type="component" value="Unassembled WGS sequence"/>
</dbReference>
<dbReference type="EMBL" id="LSRX01000172">
    <property type="protein sequence ID" value="OLQ05899.1"/>
    <property type="molecule type" value="Genomic_DNA"/>
</dbReference>
<evidence type="ECO:0000313" key="1">
    <source>
        <dbReference type="EMBL" id="OLQ05899.1"/>
    </source>
</evidence>
<name>A0A1Q9EER7_SYMMI</name>
<reference evidence="1 2" key="1">
    <citation type="submission" date="2016-02" db="EMBL/GenBank/DDBJ databases">
        <title>Genome analysis of coral dinoflagellate symbionts highlights evolutionary adaptations to a symbiotic lifestyle.</title>
        <authorList>
            <person name="Aranda M."/>
            <person name="Li Y."/>
            <person name="Liew Y.J."/>
            <person name="Baumgarten S."/>
            <person name="Simakov O."/>
            <person name="Wilson M."/>
            <person name="Piel J."/>
            <person name="Ashoor H."/>
            <person name="Bougouffa S."/>
            <person name="Bajic V.B."/>
            <person name="Ryu T."/>
            <person name="Ravasi T."/>
            <person name="Bayer T."/>
            <person name="Micklem G."/>
            <person name="Kim H."/>
            <person name="Bhak J."/>
            <person name="Lajeunesse T.C."/>
            <person name="Voolstra C.R."/>
        </authorList>
    </citation>
    <scope>NUCLEOTIDE SEQUENCE [LARGE SCALE GENOMIC DNA]</scope>
    <source>
        <strain evidence="1 2">CCMP2467</strain>
    </source>
</reference>
<protein>
    <submittedName>
        <fullName evidence="1">Uncharacterized protein</fullName>
    </submittedName>
</protein>
<gene>
    <name evidence="1" type="ORF">AK812_SmicGene49125</name>
</gene>
<evidence type="ECO:0000313" key="2">
    <source>
        <dbReference type="Proteomes" id="UP000186817"/>
    </source>
</evidence>
<accession>A0A1Q9EER7</accession>